<evidence type="ECO:0000313" key="1">
    <source>
        <dbReference type="EMBL" id="QJA73501.1"/>
    </source>
</evidence>
<reference evidence="1" key="1">
    <citation type="submission" date="2020-03" db="EMBL/GenBank/DDBJ databases">
        <title>The deep terrestrial virosphere.</title>
        <authorList>
            <person name="Holmfeldt K."/>
            <person name="Nilsson E."/>
            <person name="Simone D."/>
            <person name="Lopez-Fernandez M."/>
            <person name="Wu X."/>
            <person name="de Brujin I."/>
            <person name="Lundin D."/>
            <person name="Andersson A."/>
            <person name="Bertilsson S."/>
            <person name="Dopson M."/>
        </authorList>
    </citation>
    <scope>NUCLEOTIDE SEQUENCE</scope>
    <source>
        <strain evidence="1">MM415A02332</strain>
    </source>
</reference>
<protein>
    <recommendedName>
        <fullName evidence="2">YopX protein domain-containing protein</fullName>
    </recommendedName>
</protein>
<gene>
    <name evidence="1" type="ORF">MM415A02332_0001</name>
</gene>
<accession>A0A6M3JVY1</accession>
<sequence length="78" mass="9012">MKNKRFKIGERVKYTSGKWGDERGNPLWGGIYGKIGGTISYVSENFESVDATWDNGEINTYDNEDLELIEEQKQMNLF</sequence>
<dbReference type="EMBL" id="MT142032">
    <property type="protein sequence ID" value="QJA73501.1"/>
    <property type="molecule type" value="Genomic_DNA"/>
</dbReference>
<organism evidence="1">
    <name type="scientific">viral metagenome</name>
    <dbReference type="NCBI Taxonomy" id="1070528"/>
    <lineage>
        <taxon>unclassified sequences</taxon>
        <taxon>metagenomes</taxon>
        <taxon>organismal metagenomes</taxon>
    </lineage>
</organism>
<proteinExistence type="predicted"/>
<name>A0A6M3JVY1_9ZZZZ</name>
<evidence type="ECO:0008006" key="2">
    <source>
        <dbReference type="Google" id="ProtNLM"/>
    </source>
</evidence>
<dbReference type="AlphaFoldDB" id="A0A6M3JVY1"/>